<organism evidence="2 3">
    <name type="scientific">Staphylococcus phage phiSA_BS1</name>
    <dbReference type="NCBI Taxonomy" id="2126734"/>
    <lineage>
        <taxon>Viruses</taxon>
        <taxon>Duplodnaviria</taxon>
        <taxon>Heunggongvirae</taxon>
        <taxon>Uroviricota</taxon>
        <taxon>Caudoviricetes</taxon>
        <taxon>Herelleviridae</taxon>
        <taxon>Twortvirinae</taxon>
        <taxon>Baoshanvirus</taxon>
        <taxon>Baoshanvirus BS1</taxon>
    </lineage>
</organism>
<protein>
    <submittedName>
        <fullName evidence="2">Virulence-associated protein</fullName>
    </submittedName>
</protein>
<sequence>MAINLRTSPYNDRFDPREDRVKLLFNPDRPLQQAELNEMQSITEYYQKNFGDSIFKDGDIQSGLNFTLTQDNILTLNPGYVYINGRIRYYDGDDSIQLSGVGKETIGLKLTQTIITPDEDSSLLDQTNGVPSYFSKGADRLEEKLSIALNDPTSAPIHVFQDGELYIRSLNPEAEKFHSILAERTYDESGSYKVEGFNIFSEERPEDKGKDTVPVVIDAGKAYVEGFKVDKPTSTRLSVPKSTTTKKGTNESTVFNKSDNTITLANAPVKSVDRVSGQVLVTKEEVGRASAGDSVDYLKNNTAFEVVKVWTESSPGTTLKEYEQGQDYILTNGQEINWSPQGQEPQGGTSYYVSYKYTRTMREGTDYKVVNVNEGEGVLERTYLDFNLNGVKPIDQSVILVDYTYYLARKDVLMLNKYGDITRLAGEPDILRMAVAPQQTDPLNLKLGVVTVLPNSDEAYCEEDSVRRLSMSELQKLKTRLENVEYNQAVNALDQDAMEGQDPLTLRSVFSEGFISLDKADITNSNFGVSFSFEDAEATLQFTTAVNEPSIDENKTNAHIWGRLVSAPFTEERALFQSQASETMNVNPYNIPNKQGVLRITPSEDNWIDEERITVTDQKTKTMTVNRWWRHLNEPSRFGATEQEAFNNIKLDAGQKWEGKTLAYDRKHGRTGTMLEAGGTRTLEEAIEFIRIRDINFTVTGLHPNADNLYVLFDGIRCPIVPHTDRGFTKGSESGTIRTNAKGRAEGHFTIPSGVRCGTREVTIRNDESVASTSYSAHGRKKTVQDVIIRTRVTINLVDPLAQSFQFLDNRTISSLGLYFASKGDKNSNVTIQIREMGDQGFPTKVICAETVLNAEDIKISNDASAETRVYFDDPMMAQAGKEYAIVVITENDAYTMWIGTRTQPKIDKPKETISGNPYLEGVLFSSSNASTWSAHQNSDMKFGVYTSRYEENGVIEFDPIENVEADRVVLMSSYLTPDNTGCFWEAKIIFDDMDESVTFDMLTWQPIGNYQDIDLGAKARQIKLRATFKSNRYISPLLSANDLTFTTFLTELTGSYVGRAVDMSEAPYNTIRISYEAFLPQGTKVTPKYSTDNGSTWKTFTKTPDVRRANTEFYRYVIEEKVKSSGTYDNFKVRLDLETQNSFLRPRVRRLMCTMRDE</sequence>
<accession>A0A2P1MXZ3</accession>
<reference evidence="2 3" key="1">
    <citation type="submission" date="2018-03" db="EMBL/GenBank/DDBJ databases">
        <title>Isolation, the biological characteristics and genomics of two new strains of lysate Staphylococcus aureus phage.</title>
        <authorList>
            <person name="Jin X."/>
            <person name="Zhang C."/>
        </authorList>
    </citation>
    <scope>NUCLEOTIDE SEQUENCE [LARGE SCALE GENOMIC DNA]</scope>
</reference>
<feature type="domain" description="DUF4815" evidence="1">
    <location>
        <begin position="8"/>
        <end position="614"/>
    </location>
</feature>
<dbReference type="EMBL" id="MH078572">
    <property type="protein sequence ID" value="AVP40443.1"/>
    <property type="molecule type" value="Genomic_DNA"/>
</dbReference>
<dbReference type="InterPro" id="IPR032096">
    <property type="entry name" value="DUF4815"/>
</dbReference>
<dbReference type="RefSeq" id="YP_009799533.1">
    <property type="nucleotide sequence ID" value="NC_047945.1"/>
</dbReference>
<name>A0A2P1MXZ3_9CAUD</name>
<dbReference type="Proteomes" id="UP000241797">
    <property type="component" value="Segment"/>
</dbReference>
<evidence type="ECO:0000313" key="2">
    <source>
        <dbReference type="EMBL" id="AVP40443.1"/>
    </source>
</evidence>
<proteinExistence type="predicted"/>
<evidence type="ECO:0000259" key="1">
    <source>
        <dbReference type="Pfam" id="PF16075"/>
    </source>
</evidence>
<dbReference type="Pfam" id="PF16075">
    <property type="entry name" value="DUF4815"/>
    <property type="match status" value="1"/>
</dbReference>
<keyword evidence="3" id="KW-1185">Reference proteome</keyword>
<dbReference type="GeneID" id="54990022"/>
<evidence type="ECO:0000313" key="3">
    <source>
        <dbReference type="Proteomes" id="UP000241797"/>
    </source>
</evidence>
<dbReference type="KEGG" id="vg:54990022"/>